<feature type="region of interest" description="Disordered" evidence="1">
    <location>
        <begin position="104"/>
        <end position="123"/>
    </location>
</feature>
<proteinExistence type="predicted"/>
<name>A0ABW8NEP2_9GAMM</name>
<evidence type="ECO:0000313" key="2">
    <source>
        <dbReference type="EMBL" id="MFK4751422.1"/>
    </source>
</evidence>
<evidence type="ECO:0008006" key="4">
    <source>
        <dbReference type="Google" id="ProtNLM"/>
    </source>
</evidence>
<protein>
    <recommendedName>
        <fullName evidence="4">MSHA biogenesis protein MshK</fullName>
    </recommendedName>
</protein>
<gene>
    <name evidence="2" type="ORF">WG929_03265</name>
</gene>
<dbReference type="RefSeq" id="WP_416204880.1">
    <property type="nucleotide sequence ID" value="NZ_JBBKTX010000003.1"/>
</dbReference>
<sequence>MDSLFLRVILGGALTAVMTVQADSDPTRPPAWASNESRHPVEFVTAEPLVLQQLQLGRQAVVVINNQLLSSGDRIQGYRLIRIDTEGVLLRSATDTQRLTLVNSALRSQPRQHKTTTEGNQSQ</sequence>
<evidence type="ECO:0000313" key="3">
    <source>
        <dbReference type="Proteomes" id="UP001620597"/>
    </source>
</evidence>
<keyword evidence="3" id="KW-1185">Reference proteome</keyword>
<organism evidence="2 3">
    <name type="scientific">Oceanobacter antarcticus</name>
    <dbReference type="NCBI Taxonomy" id="3133425"/>
    <lineage>
        <taxon>Bacteria</taxon>
        <taxon>Pseudomonadati</taxon>
        <taxon>Pseudomonadota</taxon>
        <taxon>Gammaproteobacteria</taxon>
        <taxon>Oceanospirillales</taxon>
        <taxon>Oceanospirillaceae</taxon>
        <taxon>Oceanobacter</taxon>
    </lineage>
</organism>
<reference evidence="2 3" key="1">
    <citation type="submission" date="2024-03" db="EMBL/GenBank/DDBJ databases">
        <title>High-quality draft genome sequence of Oceanobacter sp. wDCs-4.</title>
        <authorList>
            <person name="Dong C."/>
        </authorList>
    </citation>
    <scope>NUCLEOTIDE SEQUENCE [LARGE SCALE GENOMIC DNA]</scope>
    <source>
        <strain evidence="3">wDCs-4</strain>
    </source>
</reference>
<accession>A0ABW8NEP2</accession>
<dbReference type="EMBL" id="JBBKTX010000003">
    <property type="protein sequence ID" value="MFK4751422.1"/>
    <property type="molecule type" value="Genomic_DNA"/>
</dbReference>
<comment type="caution">
    <text evidence="2">The sequence shown here is derived from an EMBL/GenBank/DDBJ whole genome shotgun (WGS) entry which is preliminary data.</text>
</comment>
<dbReference type="Proteomes" id="UP001620597">
    <property type="component" value="Unassembled WGS sequence"/>
</dbReference>
<evidence type="ECO:0000256" key="1">
    <source>
        <dbReference type="SAM" id="MobiDB-lite"/>
    </source>
</evidence>